<sequence>MSEMTFSKIKSVKLHLLNIAKVLDLELSSLSHAFVYFEKLLQKNIITKQNRKLIAAVKINEPKGVCFKDLLEAKLKENEFAVFADLEFNLYVPVAEFMPHFDKLLVTIGHQSIEDYIGNETFYEINA</sequence>
<dbReference type="InterPro" id="IPR036915">
    <property type="entry name" value="Cyclin-like_sf"/>
</dbReference>
<name>I1BM89_RHIO9</name>
<dbReference type="EMBL" id="CH476732">
    <property type="protein sequence ID" value="EIE77319.1"/>
    <property type="molecule type" value="Genomic_DNA"/>
</dbReference>
<gene>
    <name evidence="1" type="ORF">RO3G_02023</name>
</gene>
<protein>
    <recommendedName>
        <fullName evidence="3">Cyclin N-terminal domain-containing protein</fullName>
    </recommendedName>
</protein>
<evidence type="ECO:0008006" key="3">
    <source>
        <dbReference type="Google" id="ProtNLM"/>
    </source>
</evidence>
<dbReference type="AlphaFoldDB" id="I1BM89"/>
<accession>I1BM89</accession>
<dbReference type="GeneID" id="93608995"/>
<organism evidence="1 2">
    <name type="scientific">Rhizopus delemar (strain RA 99-880 / ATCC MYA-4621 / FGSC 9543 / NRRL 43880)</name>
    <name type="common">Mucormycosis agent</name>
    <name type="synonym">Rhizopus arrhizus var. delemar</name>
    <dbReference type="NCBI Taxonomy" id="246409"/>
    <lineage>
        <taxon>Eukaryota</taxon>
        <taxon>Fungi</taxon>
        <taxon>Fungi incertae sedis</taxon>
        <taxon>Mucoromycota</taxon>
        <taxon>Mucoromycotina</taxon>
        <taxon>Mucoromycetes</taxon>
        <taxon>Mucorales</taxon>
        <taxon>Mucorineae</taxon>
        <taxon>Rhizopodaceae</taxon>
        <taxon>Rhizopus</taxon>
    </lineage>
</organism>
<evidence type="ECO:0000313" key="2">
    <source>
        <dbReference type="Proteomes" id="UP000009138"/>
    </source>
</evidence>
<dbReference type="STRING" id="246409.I1BM89"/>
<dbReference type="PANTHER" id="PTHR22896">
    <property type="entry name" value="CDK5 AND ABL1 ENZYME SUBSTRATE 1"/>
    <property type="match status" value="1"/>
</dbReference>
<dbReference type="OMA" id="GRITKCN"/>
<dbReference type="eggNOG" id="KOG4164">
    <property type="taxonomic scope" value="Eukaryota"/>
</dbReference>
<reference evidence="1 2" key="1">
    <citation type="journal article" date="2009" name="PLoS Genet.">
        <title>Genomic analysis of the basal lineage fungus Rhizopus oryzae reveals a whole-genome duplication.</title>
        <authorList>
            <person name="Ma L.-J."/>
            <person name="Ibrahim A.S."/>
            <person name="Skory C."/>
            <person name="Grabherr M.G."/>
            <person name="Burger G."/>
            <person name="Butler M."/>
            <person name="Elias M."/>
            <person name="Idnurm A."/>
            <person name="Lang B.F."/>
            <person name="Sone T."/>
            <person name="Abe A."/>
            <person name="Calvo S.E."/>
            <person name="Corrochano L.M."/>
            <person name="Engels R."/>
            <person name="Fu J."/>
            <person name="Hansberg W."/>
            <person name="Kim J.-M."/>
            <person name="Kodira C.D."/>
            <person name="Koehrsen M.J."/>
            <person name="Liu B."/>
            <person name="Miranda-Saavedra D."/>
            <person name="O'Leary S."/>
            <person name="Ortiz-Castellanos L."/>
            <person name="Poulter R."/>
            <person name="Rodriguez-Romero J."/>
            <person name="Ruiz-Herrera J."/>
            <person name="Shen Y.-Q."/>
            <person name="Zeng Q."/>
            <person name="Galagan J."/>
            <person name="Birren B.W."/>
            <person name="Cuomo C.A."/>
            <person name="Wickes B.L."/>
        </authorList>
    </citation>
    <scope>NUCLEOTIDE SEQUENCE [LARGE SCALE GENOMIC DNA]</scope>
    <source>
        <strain evidence="2">RA 99-880 / ATCC MYA-4621 / FGSC 9543 / NRRL 43880</strain>
    </source>
</reference>
<dbReference type="VEuPathDB" id="FungiDB:RO3G_02023"/>
<dbReference type="InterPro" id="IPR012388">
    <property type="entry name" value="CABLES1/2"/>
</dbReference>
<dbReference type="GO" id="GO:0051726">
    <property type="term" value="P:regulation of cell cycle"/>
    <property type="evidence" value="ECO:0007669"/>
    <property type="project" value="InterPro"/>
</dbReference>
<proteinExistence type="predicted"/>
<keyword evidence="2" id="KW-1185">Reference proteome</keyword>
<dbReference type="RefSeq" id="XP_067512715.1">
    <property type="nucleotide sequence ID" value="XM_067656614.1"/>
</dbReference>
<dbReference type="OrthoDB" id="5353095at2759"/>
<evidence type="ECO:0000313" key="1">
    <source>
        <dbReference type="EMBL" id="EIE77319.1"/>
    </source>
</evidence>
<dbReference type="InParanoid" id="I1BM89"/>
<dbReference type="Proteomes" id="UP000009138">
    <property type="component" value="Unassembled WGS sequence"/>
</dbReference>
<dbReference type="PANTHER" id="PTHR22896:SF0">
    <property type="entry name" value="CYCLIN N-TERMINAL DOMAIN-CONTAINING PROTEIN"/>
    <property type="match status" value="1"/>
</dbReference>
<dbReference type="SUPFAM" id="SSF47954">
    <property type="entry name" value="Cyclin-like"/>
    <property type="match status" value="1"/>
</dbReference>